<sequence>MTGICVSDILNFSVDLYLNGAWLPKLYPISTIDCLREDYTIFNLSYEFLKALPTRISDLVETRESMEHWVRIIPTIFYPILTAQLIHELKVINKQRKSKHFHEDHEHDNLPKLIFFMTISFMLSEGVDGVRTIIMVGMYNWKDEFPGVRKVLLSSQNIVKTLRCLNVMSHPFICYAMSTQYRNTVKRMCGWKVATVKVTPKTELRNNTSRSSLGSTSHTIRP</sequence>
<dbReference type="Gene3D" id="1.20.1070.10">
    <property type="entry name" value="Rhodopsin 7-helix transmembrane proteins"/>
    <property type="match status" value="1"/>
</dbReference>
<comment type="caution">
    <text evidence="1">The sequence shown here is derived from an EMBL/GenBank/DDBJ whole genome shotgun (WGS) entry which is preliminary data.</text>
</comment>
<evidence type="ECO:0008006" key="3">
    <source>
        <dbReference type="Google" id="ProtNLM"/>
    </source>
</evidence>
<name>A0A6A5GG93_CAERE</name>
<proteinExistence type="predicted"/>
<reference evidence="1 2" key="1">
    <citation type="submission" date="2019-12" db="EMBL/GenBank/DDBJ databases">
        <title>Chromosome-level assembly of the Caenorhabditis remanei genome.</title>
        <authorList>
            <person name="Teterina A.A."/>
            <person name="Willis J.H."/>
            <person name="Phillips P.C."/>
        </authorList>
    </citation>
    <scope>NUCLEOTIDE SEQUENCE [LARGE SCALE GENOMIC DNA]</scope>
    <source>
        <strain evidence="1 2">PX506</strain>
        <tissue evidence="1">Whole organism</tissue>
    </source>
</reference>
<dbReference type="GO" id="GO:0008528">
    <property type="term" value="F:G protein-coupled peptide receptor activity"/>
    <property type="evidence" value="ECO:0007669"/>
    <property type="project" value="InterPro"/>
</dbReference>
<evidence type="ECO:0000313" key="1">
    <source>
        <dbReference type="EMBL" id="KAF1754160.1"/>
    </source>
</evidence>
<dbReference type="EMBL" id="WUAV01000005">
    <property type="protein sequence ID" value="KAF1754160.1"/>
    <property type="molecule type" value="Genomic_DNA"/>
</dbReference>
<dbReference type="AlphaFoldDB" id="A0A6A5GG93"/>
<dbReference type="GeneID" id="9827062"/>
<dbReference type="SUPFAM" id="SSF81321">
    <property type="entry name" value="Family A G protein-coupled receptor-like"/>
    <property type="match status" value="1"/>
</dbReference>
<dbReference type="InterPro" id="IPR019427">
    <property type="entry name" value="7TM_GPCR_serpentine_rcpt_Srw"/>
</dbReference>
<dbReference type="Pfam" id="PF10324">
    <property type="entry name" value="7TM_GPCR_Srw"/>
    <property type="match status" value="1"/>
</dbReference>
<gene>
    <name evidence="1" type="ORF">GCK72_020720</name>
</gene>
<organism evidence="1 2">
    <name type="scientific">Caenorhabditis remanei</name>
    <name type="common">Caenorhabditis vulgaris</name>
    <dbReference type="NCBI Taxonomy" id="31234"/>
    <lineage>
        <taxon>Eukaryota</taxon>
        <taxon>Metazoa</taxon>
        <taxon>Ecdysozoa</taxon>
        <taxon>Nematoda</taxon>
        <taxon>Chromadorea</taxon>
        <taxon>Rhabditida</taxon>
        <taxon>Rhabditina</taxon>
        <taxon>Rhabditomorpha</taxon>
        <taxon>Rhabditoidea</taxon>
        <taxon>Rhabditidae</taxon>
        <taxon>Peloderinae</taxon>
        <taxon>Caenorhabditis</taxon>
    </lineage>
</organism>
<dbReference type="RefSeq" id="XP_053582667.1">
    <property type="nucleotide sequence ID" value="XM_053733754.1"/>
</dbReference>
<accession>A0A6A5GG93</accession>
<dbReference type="CTD" id="9827062"/>
<evidence type="ECO:0000313" key="2">
    <source>
        <dbReference type="Proteomes" id="UP000483820"/>
    </source>
</evidence>
<dbReference type="KEGG" id="crq:GCK72_020720"/>
<dbReference type="PANTHER" id="PTHR46846">
    <property type="entry name" value="SERPENTINE RECEPTOR, CLASS W-RELATED"/>
    <property type="match status" value="1"/>
</dbReference>
<protein>
    <recommendedName>
        <fullName evidence="3">G-protein coupled receptors family 1 profile domain-containing protein</fullName>
    </recommendedName>
</protein>
<dbReference type="Proteomes" id="UP000483820">
    <property type="component" value="Chromosome V"/>
</dbReference>
<dbReference type="PANTHER" id="PTHR46846:SF2">
    <property type="entry name" value="G-PROTEIN COUPLED RECEPTORS FAMILY 1 PROFILE DOMAIN-CONTAINING PROTEIN"/>
    <property type="match status" value="1"/>
</dbReference>